<name>A0A382A3E3_9ZZZZ</name>
<dbReference type="AlphaFoldDB" id="A0A382A3E3"/>
<reference evidence="1" key="1">
    <citation type="submission" date="2018-05" db="EMBL/GenBank/DDBJ databases">
        <authorList>
            <person name="Lanie J.A."/>
            <person name="Ng W.-L."/>
            <person name="Kazmierczak K.M."/>
            <person name="Andrzejewski T.M."/>
            <person name="Davidsen T.M."/>
            <person name="Wayne K.J."/>
            <person name="Tettelin H."/>
            <person name="Glass J.I."/>
            <person name="Rusch D."/>
            <person name="Podicherti R."/>
            <person name="Tsui H.-C.T."/>
            <person name="Winkler M.E."/>
        </authorList>
    </citation>
    <scope>NUCLEOTIDE SEQUENCE</scope>
</reference>
<sequence length="26" mass="2666">MACPSGRLHGLHRAGNIAAPQPLNLA</sequence>
<organism evidence="1">
    <name type="scientific">marine metagenome</name>
    <dbReference type="NCBI Taxonomy" id="408172"/>
    <lineage>
        <taxon>unclassified sequences</taxon>
        <taxon>metagenomes</taxon>
        <taxon>ecological metagenomes</taxon>
    </lineage>
</organism>
<gene>
    <name evidence="1" type="ORF">METZ01_LOCUS148526</name>
</gene>
<protein>
    <submittedName>
        <fullName evidence="1">Uncharacterized protein</fullName>
    </submittedName>
</protein>
<proteinExistence type="predicted"/>
<evidence type="ECO:0000313" key="1">
    <source>
        <dbReference type="EMBL" id="SVA95672.1"/>
    </source>
</evidence>
<accession>A0A382A3E3</accession>
<dbReference type="EMBL" id="UINC01023630">
    <property type="protein sequence ID" value="SVA95672.1"/>
    <property type="molecule type" value="Genomic_DNA"/>
</dbReference>